<feature type="non-terminal residue" evidence="1">
    <location>
        <position position="310"/>
    </location>
</feature>
<feature type="non-terminal residue" evidence="1">
    <location>
        <position position="1"/>
    </location>
</feature>
<dbReference type="AlphaFoldDB" id="A0A9N9I692"/>
<dbReference type="InterPro" id="IPR051667">
    <property type="entry name" value="Archaeal_ATPase_domain"/>
</dbReference>
<reference evidence="1" key="1">
    <citation type="submission" date="2021-06" db="EMBL/GenBank/DDBJ databases">
        <authorList>
            <person name="Kallberg Y."/>
            <person name="Tangrot J."/>
            <person name="Rosling A."/>
        </authorList>
    </citation>
    <scope>NUCLEOTIDE SEQUENCE</scope>
    <source>
        <strain evidence="1">IN212</strain>
    </source>
</reference>
<dbReference type="PANTHER" id="PTHR37096">
    <property type="entry name" value="YALI0E33429P"/>
    <property type="match status" value="1"/>
</dbReference>
<dbReference type="InterPro" id="IPR027417">
    <property type="entry name" value="P-loop_NTPase"/>
</dbReference>
<protein>
    <submittedName>
        <fullName evidence="1">16837_t:CDS:1</fullName>
    </submittedName>
</protein>
<organism evidence="1 2">
    <name type="scientific">Racocetra fulgida</name>
    <dbReference type="NCBI Taxonomy" id="60492"/>
    <lineage>
        <taxon>Eukaryota</taxon>
        <taxon>Fungi</taxon>
        <taxon>Fungi incertae sedis</taxon>
        <taxon>Mucoromycota</taxon>
        <taxon>Glomeromycotina</taxon>
        <taxon>Glomeromycetes</taxon>
        <taxon>Diversisporales</taxon>
        <taxon>Gigasporaceae</taxon>
        <taxon>Racocetra</taxon>
    </lineage>
</organism>
<dbReference type="Proteomes" id="UP000789396">
    <property type="component" value="Unassembled WGS sequence"/>
</dbReference>
<dbReference type="OrthoDB" id="2150628at2759"/>
<keyword evidence="2" id="KW-1185">Reference proteome</keyword>
<dbReference type="Gene3D" id="3.40.50.300">
    <property type="entry name" value="P-loop containing nucleotide triphosphate hydrolases"/>
    <property type="match status" value="1"/>
</dbReference>
<gene>
    <name evidence="1" type="ORF">RFULGI_LOCUS11463</name>
</gene>
<evidence type="ECO:0000313" key="2">
    <source>
        <dbReference type="Proteomes" id="UP000789396"/>
    </source>
</evidence>
<proteinExistence type="predicted"/>
<dbReference type="SUPFAM" id="SSF52540">
    <property type="entry name" value="P-loop containing nucleoside triphosphate hydrolases"/>
    <property type="match status" value="1"/>
</dbReference>
<sequence length="310" mass="35943">PPSSGKTSLVREVVCRGNFNPLFIDLRGGQFSTPTNLYYTISEQFYSFFERTKDKLSGMQTGVKLHSKLLNTLSADVDLRLQPSEKNAKEIAELLGMIEDHLPRWSFWKGRNVPPPILIIDEANKFSQLCSSAEGAIILESFLDWLVKNTKQEKNFHVVLTTADSFFSQWISKMLHVPHTTSYVVGDLSRKEAEEFFYKHVLPRHGSDVHKELEGRFDHVYEITGTRMIIINQYVDEYKIHKGDFEVYSTEFSVYLQEYNRLERGFYPEVLESPSKRNSPLWNRSDFIKTMEAIVANPEFILEDDLIQLI</sequence>
<name>A0A9N9I692_9GLOM</name>
<evidence type="ECO:0000313" key="1">
    <source>
        <dbReference type="EMBL" id="CAG8721125.1"/>
    </source>
</evidence>
<comment type="caution">
    <text evidence="1">The sequence shown here is derived from an EMBL/GenBank/DDBJ whole genome shotgun (WGS) entry which is preliminary data.</text>
</comment>
<dbReference type="EMBL" id="CAJVPZ010025036">
    <property type="protein sequence ID" value="CAG8721125.1"/>
    <property type="molecule type" value="Genomic_DNA"/>
</dbReference>
<accession>A0A9N9I692</accession>
<dbReference type="PANTHER" id="PTHR37096:SF1">
    <property type="entry name" value="AAA+ ATPASE DOMAIN-CONTAINING PROTEIN"/>
    <property type="match status" value="1"/>
</dbReference>